<keyword evidence="8 13" id="KW-0238">DNA-binding</keyword>
<name>F5Z962_ALTNA</name>
<dbReference type="InterPro" id="IPR001650">
    <property type="entry name" value="Helicase_C-like"/>
</dbReference>
<keyword evidence="7 13" id="KW-0067">ATP-binding</keyword>
<dbReference type="SMART" id="SM01058">
    <property type="entry name" value="CarD_TRCF"/>
    <property type="match status" value="1"/>
</dbReference>
<dbReference type="FunFam" id="3.40.50.300:FF:000300">
    <property type="entry name" value="Transcription-repair-coupling factor"/>
    <property type="match status" value="1"/>
</dbReference>
<evidence type="ECO:0000256" key="13">
    <source>
        <dbReference type="HAMAP-Rule" id="MF_00969"/>
    </source>
</evidence>
<dbReference type="InterPro" id="IPR004576">
    <property type="entry name" value="Mfd"/>
</dbReference>
<sequence>MTATLLSLPLPTQKKSASVQDHKQWGQLQGSSAALCITQAQAQYNGPIVLVTADTPSALKLEKELAFFMPGGASGDKSGETNVPITVFPDWETLPYDSFSPHQDIVSQRLETLYRFTQQVNGIFIVPVNTLMQRLAPTDYLAKYLLMLNKGDTLDRDQFRRNLEQAGYLHVSQVMSHSEFSVRGSIIDLFPMGSDKPFRIDLFDDEVDSIRFFDTETQRSGDTVEKIKLLPAREFPTDKESITLFRQRFLEKFDANNASESVFSQVTKGTMPSGVEYYLPLFFDKTATLFDYLHPKSVLLLHGDVQDASEFFWADIQERYEQHRYNPARPLLPPEDLFLPKNTLFGEIKQWPRVTLTKDVIEEKPGSFNLGCDKLDDIAINTQKKVPAEQLIATVNNAKKRGAKVLFCAETQGRREGLLTVLQKAGIKPKAAESFNTFVSASDNIGITVGMVENSFNWRSDSGELLFITETELLGHKVSQRRRRDKRSATDESAIIRNLAELTTGQPVVHLDHGVGRYIGMQTLDAGGVTTEYLCIEYAKQAKLYVPVASLHFISRYTGGDADHAPLNSLGSDAWSKAKQKAAEKVRDVAAELLDVYARRAAKPGFAYNIEWDEYQKFADSFPFEETPDQAQAIAAVIHDMGSPHAMDRLVCGDVGFGKTEVAMRAAFLAANQGKQVAILVPTTLLAQQHHENFKDRFAAWPFEIEVMSRFISAKGQKETMQRLSEGKVDIVVGTHKLLSNDIKFKDLGLLIIDEEHRFGVRQKEKLKSLRADVDILTLTATPIPRTLNMAMSGMRDLSIIATAPARRLSIKTFVQQRNKATIREAIMREILRGGQVYFLHNEVDTIARTAEEIAEIVPEARIAMGHGQMRERELEGVMSDFYHQRYNVLVCTTIIETGIDVPSANTIIMDRADHLGLAQLHQLRGRVGRSHHQAYAYLLTPHPKRMTKDAAKRLDAISKLEDLGAGFALATHDLEIRGAGELLGDDQSGQIASIGFSLYMDMLDRAVTSLKEGKEPSLDDAMAGHTEVELRIPALLPDDYIADVNTRLSLYKRLASCKNQDDIDEFQVECIDRFGLLPEPAKNLVEVAEIKIKAEAIGVLKVDLSSQGGTIEFTDTTKVDPGYIIKLVQTKPNTFKFEGSQKLRLVKQTDTAKARIAFISDIIADLAKESR</sequence>
<dbReference type="SMART" id="SM00982">
    <property type="entry name" value="TRCF"/>
    <property type="match status" value="1"/>
</dbReference>
<dbReference type="EC" id="3.6.4.-" evidence="13"/>
<evidence type="ECO:0000256" key="1">
    <source>
        <dbReference type="ARBA" id="ARBA00004496"/>
    </source>
</evidence>
<evidence type="ECO:0000256" key="5">
    <source>
        <dbReference type="ARBA" id="ARBA00022801"/>
    </source>
</evidence>
<keyword evidence="3 13" id="KW-0547">Nucleotide-binding</keyword>
<feature type="domain" description="Helicase ATP-binding" evidence="14">
    <location>
        <begin position="640"/>
        <end position="801"/>
    </location>
</feature>
<dbReference type="HOGENOM" id="CLU_005122_0_3_6"/>
<proteinExistence type="inferred from homology"/>
<dbReference type="KEGG" id="alt:ambt_10405"/>
<dbReference type="NCBIfam" id="NF007966">
    <property type="entry name" value="PRK10689.1"/>
    <property type="match status" value="1"/>
</dbReference>
<dbReference type="Gene3D" id="3.40.50.300">
    <property type="entry name" value="P-loop containing nucleotide triphosphate hydrolases"/>
    <property type="match status" value="2"/>
</dbReference>
<dbReference type="InterPro" id="IPR027417">
    <property type="entry name" value="P-loop_NTPase"/>
</dbReference>
<dbReference type="InterPro" id="IPR014001">
    <property type="entry name" value="Helicase_ATP-bd"/>
</dbReference>
<dbReference type="Pfam" id="PF00271">
    <property type="entry name" value="Helicase_C"/>
    <property type="match status" value="1"/>
</dbReference>
<dbReference type="PANTHER" id="PTHR47964:SF1">
    <property type="entry name" value="ATP-DEPENDENT DNA HELICASE HOMOLOG RECG, CHLOROPLASTIC"/>
    <property type="match status" value="1"/>
</dbReference>
<evidence type="ECO:0000256" key="10">
    <source>
        <dbReference type="ARBA" id="ARBA00061104"/>
    </source>
</evidence>
<dbReference type="NCBIfam" id="TIGR00580">
    <property type="entry name" value="mfd"/>
    <property type="match status" value="1"/>
</dbReference>
<dbReference type="InterPro" id="IPR037235">
    <property type="entry name" value="TRCF-like_C_D7"/>
</dbReference>
<dbReference type="InterPro" id="IPR005118">
    <property type="entry name" value="TRCF_C"/>
</dbReference>
<dbReference type="SUPFAM" id="SSF141259">
    <property type="entry name" value="CarD-like"/>
    <property type="match status" value="1"/>
</dbReference>
<keyword evidence="4 13" id="KW-0227">DNA damage</keyword>
<dbReference type="InterPro" id="IPR048635">
    <property type="entry name" value="MFD_D3"/>
</dbReference>
<dbReference type="InterPro" id="IPR036101">
    <property type="entry name" value="CarD-like/TRCF_RID_sf"/>
</dbReference>
<dbReference type="GO" id="GO:0005524">
    <property type="term" value="F:ATP binding"/>
    <property type="evidence" value="ECO:0007669"/>
    <property type="project" value="UniProtKB-UniRule"/>
</dbReference>
<comment type="similarity">
    <text evidence="11 13">In the C-terminal section; belongs to the helicase family. RecG subfamily.</text>
</comment>
<dbReference type="GO" id="GO:0005737">
    <property type="term" value="C:cytoplasm"/>
    <property type="evidence" value="ECO:0007669"/>
    <property type="project" value="UniProtKB-SubCell"/>
</dbReference>
<keyword evidence="17" id="KW-1185">Reference proteome</keyword>
<dbReference type="InterPro" id="IPR047112">
    <property type="entry name" value="RecG/Mfd"/>
</dbReference>
<dbReference type="AlphaFoldDB" id="F5Z962"/>
<dbReference type="PROSITE" id="PS51192">
    <property type="entry name" value="HELICASE_ATP_BIND_1"/>
    <property type="match status" value="1"/>
</dbReference>
<keyword evidence="2 13" id="KW-0963">Cytoplasm</keyword>
<dbReference type="SUPFAM" id="SSF143517">
    <property type="entry name" value="TRCF domain-like"/>
    <property type="match status" value="1"/>
</dbReference>
<dbReference type="CDD" id="cd17991">
    <property type="entry name" value="DEXHc_TRCF"/>
    <property type="match status" value="1"/>
</dbReference>
<dbReference type="Pfam" id="PF03461">
    <property type="entry name" value="TRCF"/>
    <property type="match status" value="1"/>
</dbReference>
<comment type="subcellular location">
    <subcellularLocation>
        <location evidence="1 13">Cytoplasm</location>
    </subcellularLocation>
</comment>
<reference evidence="16 17" key="1">
    <citation type="journal article" date="2011" name="J. Bacteriol.">
        <title>Complete genome sequence of the polycyclic aromatic hydrocarbon-degrading bacterium Alteromonas sp. strain SN2.</title>
        <authorList>
            <person name="Jin H.M."/>
            <person name="Jeong H."/>
            <person name="Moon E.J."/>
            <person name="Math R.K."/>
            <person name="Lee K."/>
            <person name="Kim H.J."/>
            <person name="Jeon C.O."/>
            <person name="Oh T.K."/>
            <person name="Kim J.F."/>
        </authorList>
    </citation>
    <scope>NUCLEOTIDE SEQUENCE [LARGE SCALE GENOMIC DNA]</scope>
    <source>
        <strain evidence="17">JCM 17741 / KACC 18427 / KCTC 11700BP / SN2</strain>
    </source>
</reference>
<organism evidence="16 17">
    <name type="scientific">Alteromonas naphthalenivorans</name>
    <dbReference type="NCBI Taxonomy" id="715451"/>
    <lineage>
        <taxon>Bacteria</taxon>
        <taxon>Pseudomonadati</taxon>
        <taxon>Pseudomonadota</taxon>
        <taxon>Gammaproteobacteria</taxon>
        <taxon>Alteromonadales</taxon>
        <taxon>Alteromonadaceae</taxon>
        <taxon>Alteromonas/Salinimonas group</taxon>
        <taxon>Alteromonas</taxon>
    </lineage>
</organism>
<dbReference type="SMART" id="SM00490">
    <property type="entry name" value="HELICc"/>
    <property type="match status" value="1"/>
</dbReference>
<dbReference type="eggNOG" id="COG1197">
    <property type="taxonomic scope" value="Bacteria"/>
</dbReference>
<dbReference type="GO" id="GO:0003678">
    <property type="term" value="F:DNA helicase activity"/>
    <property type="evidence" value="ECO:0007669"/>
    <property type="project" value="TreeGrafter"/>
</dbReference>
<evidence type="ECO:0000256" key="6">
    <source>
        <dbReference type="ARBA" id="ARBA00022806"/>
    </source>
</evidence>
<dbReference type="PANTHER" id="PTHR47964">
    <property type="entry name" value="ATP-DEPENDENT DNA HELICASE HOMOLOG RECG, CHLOROPLASTIC"/>
    <property type="match status" value="1"/>
</dbReference>
<dbReference type="Proteomes" id="UP000000683">
    <property type="component" value="Chromosome"/>
</dbReference>
<protein>
    <recommendedName>
        <fullName evidence="12 13">Transcription-repair-coupling factor</fullName>
        <shortName evidence="13">TRCF</shortName>
        <ecNumber evidence="13">3.6.4.-</ecNumber>
    </recommendedName>
</protein>
<dbReference type="InterPro" id="IPR041471">
    <property type="entry name" value="UvrB_inter"/>
</dbReference>
<dbReference type="HAMAP" id="MF_00969">
    <property type="entry name" value="TRCF"/>
    <property type="match status" value="1"/>
</dbReference>
<dbReference type="GO" id="GO:0006355">
    <property type="term" value="P:regulation of DNA-templated transcription"/>
    <property type="evidence" value="ECO:0007669"/>
    <property type="project" value="UniProtKB-UniRule"/>
</dbReference>
<evidence type="ECO:0000256" key="11">
    <source>
        <dbReference type="ARBA" id="ARBA00061399"/>
    </source>
</evidence>
<evidence type="ECO:0000256" key="2">
    <source>
        <dbReference type="ARBA" id="ARBA00022490"/>
    </source>
</evidence>
<evidence type="ECO:0000256" key="7">
    <source>
        <dbReference type="ARBA" id="ARBA00022840"/>
    </source>
</evidence>
<evidence type="ECO:0000256" key="12">
    <source>
        <dbReference type="ARBA" id="ARBA00070128"/>
    </source>
</evidence>
<dbReference type="GO" id="GO:0000716">
    <property type="term" value="P:transcription-coupled nucleotide-excision repair, DNA damage recognition"/>
    <property type="evidence" value="ECO:0007669"/>
    <property type="project" value="UniProtKB-UniRule"/>
</dbReference>
<keyword evidence="6" id="KW-0347">Helicase</keyword>
<dbReference type="SMART" id="SM00487">
    <property type="entry name" value="DEXDc"/>
    <property type="match status" value="1"/>
</dbReference>
<evidence type="ECO:0000256" key="9">
    <source>
        <dbReference type="ARBA" id="ARBA00023204"/>
    </source>
</evidence>
<dbReference type="Gene3D" id="3.40.50.11180">
    <property type="match status" value="1"/>
</dbReference>
<feature type="domain" description="Helicase C-terminal" evidence="15">
    <location>
        <begin position="822"/>
        <end position="976"/>
    </location>
</feature>
<keyword evidence="9 13" id="KW-0234">DNA repair</keyword>
<evidence type="ECO:0000256" key="4">
    <source>
        <dbReference type="ARBA" id="ARBA00022763"/>
    </source>
</evidence>
<keyword evidence="5 13" id="KW-0378">Hydrolase</keyword>
<dbReference type="Pfam" id="PF02559">
    <property type="entry name" value="CarD_TRCF_RID"/>
    <property type="match status" value="1"/>
</dbReference>
<gene>
    <name evidence="13" type="primary">mfd</name>
    <name evidence="16" type="ordered locus">ambt_10405</name>
</gene>
<dbReference type="Pfam" id="PF00270">
    <property type="entry name" value="DEAD"/>
    <property type="match status" value="1"/>
</dbReference>
<dbReference type="Gene3D" id="3.30.2060.10">
    <property type="entry name" value="Penicillin-binding protein 1b domain"/>
    <property type="match status" value="1"/>
</dbReference>
<dbReference type="FunFam" id="3.40.50.300:FF:000546">
    <property type="entry name" value="Transcription-repair-coupling factor"/>
    <property type="match status" value="1"/>
</dbReference>
<dbReference type="GO" id="GO:0003684">
    <property type="term" value="F:damaged DNA binding"/>
    <property type="evidence" value="ECO:0007669"/>
    <property type="project" value="InterPro"/>
</dbReference>
<comment type="similarity">
    <text evidence="10 13">In the N-terminal section; belongs to the UvrB family.</text>
</comment>
<dbReference type="Gene3D" id="2.40.10.170">
    <property type="match status" value="1"/>
</dbReference>
<dbReference type="GO" id="GO:0016787">
    <property type="term" value="F:hydrolase activity"/>
    <property type="evidence" value="ECO:0007669"/>
    <property type="project" value="UniProtKB-KW"/>
</dbReference>
<dbReference type="InterPro" id="IPR011545">
    <property type="entry name" value="DEAD/DEAH_box_helicase_dom"/>
</dbReference>
<dbReference type="SUPFAM" id="SSF52540">
    <property type="entry name" value="P-loop containing nucleoside triphosphate hydrolases"/>
    <property type="match status" value="4"/>
</dbReference>
<dbReference type="InterPro" id="IPR003711">
    <property type="entry name" value="CarD-like/TRCF_RID"/>
</dbReference>
<dbReference type="Gene3D" id="3.90.1150.50">
    <property type="entry name" value="Transcription-repair-coupling factor, D7 domain"/>
    <property type="match status" value="1"/>
</dbReference>
<evidence type="ECO:0000313" key="17">
    <source>
        <dbReference type="Proteomes" id="UP000000683"/>
    </source>
</evidence>
<evidence type="ECO:0000256" key="3">
    <source>
        <dbReference type="ARBA" id="ARBA00022741"/>
    </source>
</evidence>
<evidence type="ECO:0000256" key="8">
    <source>
        <dbReference type="ARBA" id="ARBA00023125"/>
    </source>
</evidence>
<dbReference type="Pfam" id="PF21132">
    <property type="entry name" value="MFD_D3"/>
    <property type="match status" value="1"/>
</dbReference>
<evidence type="ECO:0000259" key="15">
    <source>
        <dbReference type="PROSITE" id="PS51194"/>
    </source>
</evidence>
<dbReference type="Pfam" id="PF17757">
    <property type="entry name" value="UvrB_inter"/>
    <property type="match status" value="1"/>
</dbReference>
<comment type="function">
    <text evidence="13">Couples transcription and DNA repair by recognizing RNA polymerase (RNAP) stalled at DNA lesions. Mediates ATP-dependent release of RNAP and its truncated transcript from the DNA, and recruitment of nucleotide excision repair machinery to the damaged site.</text>
</comment>
<evidence type="ECO:0000313" key="16">
    <source>
        <dbReference type="EMBL" id="AEF03605.1"/>
    </source>
</evidence>
<dbReference type="OrthoDB" id="9804325at2"/>
<evidence type="ECO:0000259" key="14">
    <source>
        <dbReference type="PROSITE" id="PS51192"/>
    </source>
</evidence>
<dbReference type="EMBL" id="CP002339">
    <property type="protein sequence ID" value="AEF03605.1"/>
    <property type="molecule type" value="Genomic_DNA"/>
</dbReference>
<dbReference type="Gene3D" id="3.40.50.11140">
    <property type="match status" value="1"/>
</dbReference>
<dbReference type="PROSITE" id="PS51194">
    <property type="entry name" value="HELICASE_CTER"/>
    <property type="match status" value="1"/>
</dbReference>
<accession>F5Z962</accession>
<dbReference type="RefSeq" id="WP_013784540.1">
    <property type="nucleotide sequence ID" value="NC_015554.1"/>
</dbReference>